<keyword evidence="1" id="KW-0560">Oxidoreductase</keyword>
<evidence type="ECO:0000313" key="3">
    <source>
        <dbReference type="EMBL" id="MFB9053728.1"/>
    </source>
</evidence>
<evidence type="ECO:0000313" key="4">
    <source>
        <dbReference type="Proteomes" id="UP001589605"/>
    </source>
</evidence>
<comment type="caution">
    <text evidence="3">The sequence shown here is derived from an EMBL/GenBank/DDBJ whole genome shotgun (WGS) entry which is preliminary data.</text>
</comment>
<reference evidence="3 4" key="1">
    <citation type="submission" date="2024-09" db="EMBL/GenBank/DDBJ databases">
        <authorList>
            <person name="Sun Q."/>
            <person name="Mori K."/>
        </authorList>
    </citation>
    <scope>NUCLEOTIDE SEQUENCE [LARGE SCALE GENOMIC DNA]</scope>
    <source>
        <strain evidence="3 4">CECT 8286</strain>
    </source>
</reference>
<evidence type="ECO:0000256" key="1">
    <source>
        <dbReference type="ARBA" id="ARBA00023002"/>
    </source>
</evidence>
<proteinExistence type="predicted"/>
<dbReference type="InterPro" id="IPR029041">
    <property type="entry name" value="FAD-linked_oxidoreductase-like"/>
</dbReference>
<accession>A0ABV5F2R8</accession>
<gene>
    <name evidence="3" type="ORF">ACFFVB_11635</name>
</gene>
<dbReference type="InterPro" id="IPR015659">
    <property type="entry name" value="Proline_oxidase"/>
</dbReference>
<name>A0ABV5F2R8_9FLAO</name>
<dbReference type="PANTHER" id="PTHR13914:SF0">
    <property type="entry name" value="PROLINE DEHYDROGENASE 1, MITOCHONDRIAL"/>
    <property type="match status" value="1"/>
</dbReference>
<keyword evidence="4" id="KW-1185">Reference proteome</keyword>
<evidence type="ECO:0000259" key="2">
    <source>
        <dbReference type="Pfam" id="PF01619"/>
    </source>
</evidence>
<dbReference type="InterPro" id="IPR002872">
    <property type="entry name" value="Proline_DH_dom"/>
</dbReference>
<dbReference type="EMBL" id="JBHMEZ010000012">
    <property type="protein sequence ID" value="MFB9053728.1"/>
    <property type="molecule type" value="Genomic_DNA"/>
</dbReference>
<dbReference type="RefSeq" id="WP_382382984.1">
    <property type="nucleotide sequence ID" value="NZ_JBHMEZ010000012.1"/>
</dbReference>
<dbReference type="Pfam" id="PF01619">
    <property type="entry name" value="Pro_dh"/>
    <property type="match status" value="1"/>
</dbReference>
<dbReference type="Proteomes" id="UP001589605">
    <property type="component" value="Unassembled WGS sequence"/>
</dbReference>
<dbReference type="PANTHER" id="PTHR13914">
    <property type="entry name" value="PROLINE OXIDASE"/>
    <property type="match status" value="1"/>
</dbReference>
<organism evidence="3 4">
    <name type="scientific">Formosa undariae</name>
    <dbReference type="NCBI Taxonomy" id="1325436"/>
    <lineage>
        <taxon>Bacteria</taxon>
        <taxon>Pseudomonadati</taxon>
        <taxon>Bacteroidota</taxon>
        <taxon>Flavobacteriia</taxon>
        <taxon>Flavobacteriales</taxon>
        <taxon>Flavobacteriaceae</taxon>
        <taxon>Formosa</taxon>
    </lineage>
</organism>
<dbReference type="SUPFAM" id="SSF51730">
    <property type="entry name" value="FAD-linked oxidoreductase"/>
    <property type="match status" value="1"/>
</dbReference>
<sequence length="390" mass="44816">MNNNTLFDNTEIAFALKSDSELERAYFLFKMISIEPLVRIGTAATHFAIKAKLPVEGLIRATVFDHFCGGVSEENCLPVIDKMYEKGVSSVLDYSVEGKENEEEFDAALRITLKIINFAEERKSIPIAVFKPSGFGRIALYEKIGNHDKLTDKESEEWNRVLNRFETVCKAAKNRDVSVLIDAEESWMQNAADHLITELMRKYNTEKPIVFNTLQMYRHDRLDFLKEQHKLAKLEGFYLGYKLVRGAYMEKENERAEKKGYPTPICESKAATDLNFNAAVSYMMDNLTDMSIFNGTHNELSSYYLMDLMKEKGIENSDKRVWFGQLYGMSDHISFNLSNLGYNVAKYVPFGPVKDVMPYLIRRAEENTSVAGQTGRELNLLSKEKKRRRK</sequence>
<dbReference type="Gene3D" id="3.20.20.220">
    <property type="match status" value="1"/>
</dbReference>
<protein>
    <submittedName>
        <fullName evidence="3">Proline dehydrogenase family protein</fullName>
    </submittedName>
</protein>
<feature type="domain" description="Proline dehydrogenase" evidence="2">
    <location>
        <begin position="78"/>
        <end position="374"/>
    </location>
</feature>